<dbReference type="Pfam" id="PF02361">
    <property type="entry name" value="CbiQ"/>
    <property type="match status" value="1"/>
</dbReference>
<keyword evidence="4 5" id="KW-0472">Membrane</keyword>
<gene>
    <name evidence="7" type="ORF">CHH67_14915</name>
    <name evidence="6" type="ORF">GNP94_05665</name>
</gene>
<evidence type="ECO:0000256" key="5">
    <source>
        <dbReference type="SAM" id="Phobius"/>
    </source>
</evidence>
<dbReference type="EMBL" id="NPBY01000045">
    <property type="protein sequence ID" value="PAD75499.1"/>
    <property type="molecule type" value="Genomic_DNA"/>
</dbReference>
<dbReference type="AlphaFoldDB" id="A0A268EQU1"/>
<keyword evidence="3 5" id="KW-1133">Transmembrane helix</keyword>
<proteinExistence type="predicted"/>
<protein>
    <submittedName>
        <fullName evidence="7">Cobalt transporter</fullName>
    </submittedName>
    <submittedName>
        <fullName evidence="6">Energy-coupling factor transporter transmembrane protein EcfT</fullName>
    </submittedName>
</protein>
<reference evidence="7 8" key="1">
    <citation type="submission" date="2017-07" db="EMBL/GenBank/DDBJ databases">
        <title>Isolation and whole genome analysis of endospore-forming bacteria from heroin.</title>
        <authorList>
            <person name="Kalinowski J."/>
            <person name="Ahrens B."/>
            <person name="Al-Dilaimi A."/>
            <person name="Winkler A."/>
            <person name="Wibberg D."/>
            <person name="Schleenbecker U."/>
            <person name="Ruckert C."/>
            <person name="Wolfel R."/>
            <person name="Grass G."/>
        </authorList>
    </citation>
    <scope>NUCLEOTIDE SEQUENCE [LARGE SCALE GENOMIC DNA]</scope>
    <source>
        <strain evidence="7 8">7537-G1</strain>
    </source>
</reference>
<accession>A0A268EQU1</accession>
<evidence type="ECO:0000313" key="6">
    <source>
        <dbReference type="EMBL" id="MUG65494.1"/>
    </source>
</evidence>
<name>A0A268EQU1_9BACL</name>
<keyword evidence="2 5" id="KW-0812">Transmembrane</keyword>
<evidence type="ECO:0000313" key="9">
    <source>
        <dbReference type="Proteomes" id="UP000435177"/>
    </source>
</evidence>
<dbReference type="Proteomes" id="UP000435177">
    <property type="component" value="Unassembled WGS sequence"/>
</dbReference>
<feature type="transmembrane region" description="Helical" evidence="5">
    <location>
        <begin position="142"/>
        <end position="160"/>
    </location>
</feature>
<reference evidence="6 9" key="2">
    <citation type="submission" date="2019-11" db="EMBL/GenBank/DDBJ databases">
        <title>Draft genome sequences of five Paenibacillus species of dairy origin.</title>
        <authorList>
            <person name="Olajide A.M."/>
            <person name="Chen S."/>
            <person name="Lapointe G."/>
        </authorList>
    </citation>
    <scope>NUCLEOTIDE SEQUENCE [LARGE SCALE GENOMIC DNA]</scope>
    <source>
        <strain evidence="6 9">3CS1</strain>
    </source>
</reference>
<organism evidence="7 8">
    <name type="scientific">Paenibacillus campinasensis</name>
    <dbReference type="NCBI Taxonomy" id="66347"/>
    <lineage>
        <taxon>Bacteria</taxon>
        <taxon>Bacillati</taxon>
        <taxon>Bacillota</taxon>
        <taxon>Bacilli</taxon>
        <taxon>Bacillales</taxon>
        <taxon>Paenibacillaceae</taxon>
        <taxon>Paenibacillus</taxon>
    </lineage>
</organism>
<evidence type="ECO:0000256" key="2">
    <source>
        <dbReference type="ARBA" id="ARBA00022692"/>
    </source>
</evidence>
<dbReference type="InterPro" id="IPR003339">
    <property type="entry name" value="ABC/ECF_trnsptr_transmembrane"/>
</dbReference>
<dbReference type="RefSeq" id="WP_095265989.1">
    <property type="nucleotide sequence ID" value="NZ_NPBY01000045.1"/>
</dbReference>
<feature type="transmembrane region" description="Helical" evidence="5">
    <location>
        <begin position="43"/>
        <end position="62"/>
    </location>
</feature>
<comment type="caution">
    <text evidence="7">The sequence shown here is derived from an EMBL/GenBank/DDBJ whole genome shotgun (WGS) entry which is preliminary data.</text>
</comment>
<dbReference type="CDD" id="cd16914">
    <property type="entry name" value="EcfT"/>
    <property type="match status" value="1"/>
</dbReference>
<dbReference type="Proteomes" id="UP000215596">
    <property type="component" value="Unassembled WGS sequence"/>
</dbReference>
<feature type="transmembrane region" description="Helical" evidence="5">
    <location>
        <begin position="232"/>
        <end position="251"/>
    </location>
</feature>
<sequence>MLIQFETGNTLLHRMDPLSKMTVLFCVAVMAMVLDHFSHQAGLLLLCIAAARGLAGLSWMRIARGIRLIAIVAVPYFVLTSLTASGETVVLAWGPLAFTAEALNAAAAMSLRMIVLFLSSLVYIVTTDPRALVTEMVVRLRLPYRFAFGISAALTFIPLLEAEGTQILAAHQVRGHRPPKGITGRIRWWGRFVTAVLLNALRRVQQTAGAMESKGFGAFPDRTFRKAVAIPWWSPWSAAAGVLLTLLVCWIV</sequence>
<evidence type="ECO:0000256" key="1">
    <source>
        <dbReference type="ARBA" id="ARBA00004141"/>
    </source>
</evidence>
<dbReference type="EMBL" id="WOAA01000002">
    <property type="protein sequence ID" value="MUG65494.1"/>
    <property type="molecule type" value="Genomic_DNA"/>
</dbReference>
<dbReference type="PANTHER" id="PTHR33514">
    <property type="entry name" value="PROTEIN ABCI12, CHLOROPLASTIC"/>
    <property type="match status" value="1"/>
</dbReference>
<dbReference type="PANTHER" id="PTHR33514:SF13">
    <property type="entry name" value="PROTEIN ABCI12, CHLOROPLASTIC"/>
    <property type="match status" value="1"/>
</dbReference>
<evidence type="ECO:0000256" key="4">
    <source>
        <dbReference type="ARBA" id="ARBA00023136"/>
    </source>
</evidence>
<dbReference type="GO" id="GO:0005886">
    <property type="term" value="C:plasma membrane"/>
    <property type="evidence" value="ECO:0007669"/>
    <property type="project" value="UniProtKB-ARBA"/>
</dbReference>
<evidence type="ECO:0000313" key="8">
    <source>
        <dbReference type="Proteomes" id="UP000215596"/>
    </source>
</evidence>
<comment type="subcellular location">
    <subcellularLocation>
        <location evidence="1">Membrane</location>
        <topology evidence="1">Multi-pass membrane protein</topology>
    </subcellularLocation>
</comment>
<evidence type="ECO:0000313" key="7">
    <source>
        <dbReference type="EMBL" id="PAD75499.1"/>
    </source>
</evidence>
<dbReference type="OrthoDB" id="92887at2"/>
<feature type="transmembrane region" description="Helical" evidence="5">
    <location>
        <begin position="69"/>
        <end position="93"/>
    </location>
</feature>
<evidence type="ECO:0000256" key="3">
    <source>
        <dbReference type="ARBA" id="ARBA00022989"/>
    </source>
</evidence>
<keyword evidence="9" id="KW-1185">Reference proteome</keyword>
<feature type="transmembrane region" description="Helical" evidence="5">
    <location>
        <begin position="105"/>
        <end position="126"/>
    </location>
</feature>